<dbReference type="InterPro" id="IPR016185">
    <property type="entry name" value="PreATP-grasp_dom_sf"/>
</dbReference>
<dbReference type="PROSITE" id="PS50975">
    <property type="entry name" value="ATP_GRASP"/>
    <property type="match status" value="1"/>
</dbReference>
<dbReference type="PANTHER" id="PTHR43472">
    <property type="entry name" value="PHOSPHORIBOSYLAMINE--GLYCINE LIGASE"/>
    <property type="match status" value="1"/>
</dbReference>
<dbReference type="SUPFAM" id="SSF51246">
    <property type="entry name" value="Rudiment single hybrid motif"/>
    <property type="match status" value="1"/>
</dbReference>
<dbReference type="NCBIfam" id="TIGR00877">
    <property type="entry name" value="purD"/>
    <property type="match status" value="1"/>
</dbReference>
<dbReference type="SMART" id="SM01210">
    <property type="entry name" value="GARS_C"/>
    <property type="match status" value="1"/>
</dbReference>
<dbReference type="PROSITE" id="PS00184">
    <property type="entry name" value="GARS"/>
    <property type="match status" value="1"/>
</dbReference>
<accession>A0A1F6EAC0</accession>
<keyword evidence="6" id="KW-0479">Metal-binding</keyword>
<dbReference type="AlphaFoldDB" id="A0A1F6EAC0"/>
<organism evidence="17 18">
    <name type="scientific">Candidatus Kaiserbacteria bacterium RIFCSPHIGHO2_02_FULL_55_25</name>
    <dbReference type="NCBI Taxonomy" id="1798498"/>
    <lineage>
        <taxon>Bacteria</taxon>
        <taxon>Candidatus Kaiseribacteriota</taxon>
    </lineage>
</organism>
<dbReference type="Pfam" id="PF01071">
    <property type="entry name" value="GARS_A"/>
    <property type="match status" value="1"/>
</dbReference>
<dbReference type="Gene3D" id="3.40.50.20">
    <property type="match status" value="1"/>
</dbReference>
<dbReference type="Proteomes" id="UP000176914">
    <property type="component" value="Unassembled WGS sequence"/>
</dbReference>
<evidence type="ECO:0000256" key="7">
    <source>
        <dbReference type="ARBA" id="ARBA00022741"/>
    </source>
</evidence>
<feature type="domain" description="ATP-grasp" evidence="16">
    <location>
        <begin position="107"/>
        <end position="308"/>
    </location>
</feature>
<evidence type="ECO:0000256" key="3">
    <source>
        <dbReference type="ARBA" id="ARBA00005174"/>
    </source>
</evidence>
<keyword evidence="9 15" id="KW-0067">ATP-binding</keyword>
<comment type="cofactor">
    <cofactor evidence="2">
        <name>Mg(2+)</name>
        <dbReference type="ChEBI" id="CHEBI:18420"/>
    </cofactor>
</comment>
<evidence type="ECO:0000256" key="2">
    <source>
        <dbReference type="ARBA" id="ARBA00001946"/>
    </source>
</evidence>
<dbReference type="Gene3D" id="3.90.600.10">
    <property type="entry name" value="Phosphoribosylglycinamide synthetase, C-terminal domain"/>
    <property type="match status" value="1"/>
</dbReference>
<proteinExistence type="inferred from homology"/>
<dbReference type="HAMAP" id="MF_00138">
    <property type="entry name" value="GARS"/>
    <property type="match status" value="1"/>
</dbReference>
<keyword evidence="8 14" id="KW-0658">Purine biosynthesis</keyword>
<dbReference type="InterPro" id="IPR037123">
    <property type="entry name" value="PRibGlycinamide_synth_C_sf"/>
</dbReference>
<dbReference type="SUPFAM" id="SSF52440">
    <property type="entry name" value="PreATP-grasp domain"/>
    <property type="match status" value="1"/>
</dbReference>
<comment type="pathway">
    <text evidence="3 14">Purine metabolism; IMP biosynthesis via de novo pathway; N(1)-(5-phospho-D-ribosyl)glycinamide from 5-phospho-alpha-D-ribose 1-diphosphate: step 2/2.</text>
</comment>
<dbReference type="Gene3D" id="3.30.470.20">
    <property type="entry name" value="ATP-grasp fold, B domain"/>
    <property type="match status" value="1"/>
</dbReference>
<evidence type="ECO:0000256" key="9">
    <source>
        <dbReference type="ARBA" id="ARBA00022840"/>
    </source>
</evidence>
<dbReference type="Pfam" id="PF02843">
    <property type="entry name" value="GARS_C"/>
    <property type="match status" value="1"/>
</dbReference>
<dbReference type="InterPro" id="IPR000115">
    <property type="entry name" value="PRibGlycinamide_synth"/>
</dbReference>
<dbReference type="InterPro" id="IPR011054">
    <property type="entry name" value="Rudment_hybrid_motif"/>
</dbReference>
<evidence type="ECO:0000256" key="4">
    <source>
        <dbReference type="ARBA" id="ARBA00013255"/>
    </source>
</evidence>
<comment type="similarity">
    <text evidence="11 14">Belongs to the GARS family.</text>
</comment>
<dbReference type="PANTHER" id="PTHR43472:SF1">
    <property type="entry name" value="PHOSPHORIBOSYLAMINE--GLYCINE LIGASE, CHLOROPLASTIC"/>
    <property type="match status" value="1"/>
</dbReference>
<dbReference type="EC" id="6.3.4.13" evidence="4 14"/>
<evidence type="ECO:0000313" key="17">
    <source>
        <dbReference type="EMBL" id="OGG70623.1"/>
    </source>
</evidence>
<evidence type="ECO:0000256" key="8">
    <source>
        <dbReference type="ARBA" id="ARBA00022755"/>
    </source>
</evidence>
<evidence type="ECO:0000256" key="11">
    <source>
        <dbReference type="ARBA" id="ARBA00038345"/>
    </source>
</evidence>
<keyword evidence="10" id="KW-0464">Manganese</keyword>
<evidence type="ECO:0000256" key="15">
    <source>
        <dbReference type="PROSITE-ProRule" id="PRU00409"/>
    </source>
</evidence>
<sequence>MNVLLVGSGGREHALAWKLKQSPRIGKLYIAPGNGGTSQCGENVDMAATDVEKLLAFAQEKEIALTVVGPENSLDLGIVDAFRAAGLKIFGPTKAAAQTESSKVFAKNLMEKAGVPTAQFKTFSDEPSAVAYVRERGAPIVVKDSALVFGKGVTICRSVQEAEDALHDIFSHQGKEVVIEDFLEGPEVSIHAVCAGSDFVLLPASQDHKRVGEGDTGKMTGGIGAIYPLPFMTQKLMDEIGETIVRPILQVLADAGTPFSGLLYPGLILTKSGPKVLEFNSRFGDPECELYMRILQDDILTILEASASGDLRGLSVVCGQMGCVNLILCSDGYPDEYKKGLPITGIEEAEKIDGVVVFHAGTTVKNGQLVTNGGRVFGVTAVGDTLKEALETAYEAADKIEFEGKYYRRDIGAKALE</sequence>
<dbReference type="GO" id="GO:0004637">
    <property type="term" value="F:phosphoribosylamine-glycine ligase activity"/>
    <property type="evidence" value="ECO:0007669"/>
    <property type="project" value="UniProtKB-UniRule"/>
</dbReference>
<dbReference type="EMBL" id="MFLL01000002">
    <property type="protein sequence ID" value="OGG70623.1"/>
    <property type="molecule type" value="Genomic_DNA"/>
</dbReference>
<comment type="catalytic activity">
    <reaction evidence="14">
        <text>5-phospho-beta-D-ribosylamine + glycine + ATP = N(1)-(5-phospho-beta-D-ribosyl)glycinamide + ADP + phosphate + H(+)</text>
        <dbReference type="Rhea" id="RHEA:17453"/>
        <dbReference type="ChEBI" id="CHEBI:15378"/>
        <dbReference type="ChEBI" id="CHEBI:30616"/>
        <dbReference type="ChEBI" id="CHEBI:43474"/>
        <dbReference type="ChEBI" id="CHEBI:57305"/>
        <dbReference type="ChEBI" id="CHEBI:58681"/>
        <dbReference type="ChEBI" id="CHEBI:143788"/>
        <dbReference type="ChEBI" id="CHEBI:456216"/>
        <dbReference type="EC" id="6.3.4.13"/>
    </reaction>
</comment>
<evidence type="ECO:0000256" key="12">
    <source>
        <dbReference type="ARBA" id="ARBA00042242"/>
    </source>
</evidence>
<dbReference type="Gene3D" id="3.30.1490.20">
    <property type="entry name" value="ATP-grasp fold, A domain"/>
    <property type="match status" value="1"/>
</dbReference>
<evidence type="ECO:0000256" key="10">
    <source>
        <dbReference type="ARBA" id="ARBA00023211"/>
    </source>
</evidence>
<keyword evidence="5 14" id="KW-0436">Ligase</keyword>
<dbReference type="Pfam" id="PF02844">
    <property type="entry name" value="GARS_N"/>
    <property type="match status" value="1"/>
</dbReference>
<keyword evidence="7 15" id="KW-0547">Nucleotide-binding</keyword>
<dbReference type="SMART" id="SM01209">
    <property type="entry name" value="GARS_A"/>
    <property type="match status" value="1"/>
</dbReference>
<evidence type="ECO:0000256" key="5">
    <source>
        <dbReference type="ARBA" id="ARBA00022598"/>
    </source>
</evidence>
<dbReference type="GO" id="GO:0046872">
    <property type="term" value="F:metal ion binding"/>
    <property type="evidence" value="ECO:0007669"/>
    <property type="project" value="UniProtKB-KW"/>
</dbReference>
<dbReference type="InterPro" id="IPR011761">
    <property type="entry name" value="ATP-grasp"/>
</dbReference>
<evidence type="ECO:0000256" key="14">
    <source>
        <dbReference type="HAMAP-Rule" id="MF_00138"/>
    </source>
</evidence>
<comment type="caution">
    <text evidence="17">The sequence shown here is derived from an EMBL/GenBank/DDBJ whole genome shotgun (WGS) entry which is preliminary data.</text>
</comment>
<dbReference type="InterPro" id="IPR020561">
    <property type="entry name" value="PRibGlycinamid_synth_ATP-grasp"/>
</dbReference>
<comment type="cofactor">
    <cofactor evidence="1">
        <name>Mn(2+)</name>
        <dbReference type="ChEBI" id="CHEBI:29035"/>
    </cofactor>
</comment>
<dbReference type="InterPro" id="IPR020560">
    <property type="entry name" value="PRibGlycinamide_synth_C-dom"/>
</dbReference>
<dbReference type="GO" id="GO:0005524">
    <property type="term" value="F:ATP binding"/>
    <property type="evidence" value="ECO:0007669"/>
    <property type="project" value="UniProtKB-UniRule"/>
</dbReference>
<reference evidence="17 18" key="1">
    <citation type="journal article" date="2016" name="Nat. Commun.">
        <title>Thousands of microbial genomes shed light on interconnected biogeochemical processes in an aquifer system.</title>
        <authorList>
            <person name="Anantharaman K."/>
            <person name="Brown C.T."/>
            <person name="Hug L.A."/>
            <person name="Sharon I."/>
            <person name="Castelle C.J."/>
            <person name="Probst A.J."/>
            <person name="Thomas B.C."/>
            <person name="Singh A."/>
            <person name="Wilkins M.J."/>
            <person name="Karaoz U."/>
            <person name="Brodie E.L."/>
            <person name="Williams K.H."/>
            <person name="Hubbard S.S."/>
            <person name="Banfield J.F."/>
        </authorList>
    </citation>
    <scope>NUCLEOTIDE SEQUENCE [LARGE SCALE GENOMIC DNA]</scope>
</reference>
<evidence type="ECO:0000256" key="6">
    <source>
        <dbReference type="ARBA" id="ARBA00022723"/>
    </source>
</evidence>
<dbReference type="GO" id="GO:0009113">
    <property type="term" value="P:purine nucleobase biosynthetic process"/>
    <property type="evidence" value="ECO:0007669"/>
    <property type="project" value="InterPro"/>
</dbReference>
<dbReference type="FunFam" id="3.90.600.10:FF:000001">
    <property type="entry name" value="Trifunctional purine biosynthetic protein adenosine-3"/>
    <property type="match status" value="1"/>
</dbReference>
<name>A0A1F6EAC0_9BACT</name>
<dbReference type="InterPro" id="IPR020562">
    <property type="entry name" value="PRibGlycinamide_synth_N"/>
</dbReference>
<dbReference type="InterPro" id="IPR013815">
    <property type="entry name" value="ATP_grasp_subdomain_1"/>
</dbReference>
<gene>
    <name evidence="14" type="primary">purD</name>
    <name evidence="17" type="ORF">A3C20_01250</name>
</gene>
<dbReference type="SUPFAM" id="SSF56059">
    <property type="entry name" value="Glutathione synthetase ATP-binding domain-like"/>
    <property type="match status" value="1"/>
</dbReference>
<protein>
    <recommendedName>
        <fullName evidence="4 14">Phosphoribosylamine--glycine ligase</fullName>
        <ecNumber evidence="4 14">6.3.4.13</ecNumber>
    </recommendedName>
    <alternativeName>
        <fullName evidence="14">GARS</fullName>
    </alternativeName>
    <alternativeName>
        <fullName evidence="12 14">Glycinamide ribonucleotide synthetase</fullName>
    </alternativeName>
    <alternativeName>
        <fullName evidence="13 14">Phosphoribosylglycinamide synthetase</fullName>
    </alternativeName>
</protein>
<evidence type="ECO:0000259" key="16">
    <source>
        <dbReference type="PROSITE" id="PS50975"/>
    </source>
</evidence>
<dbReference type="UniPathway" id="UPA00074">
    <property type="reaction ID" value="UER00125"/>
</dbReference>
<evidence type="ECO:0000313" key="18">
    <source>
        <dbReference type="Proteomes" id="UP000176914"/>
    </source>
</evidence>
<dbReference type="FunFam" id="3.40.50.20:FF:000006">
    <property type="entry name" value="Phosphoribosylamine--glycine ligase, chloroplastic"/>
    <property type="match status" value="1"/>
</dbReference>
<dbReference type="InterPro" id="IPR020559">
    <property type="entry name" value="PRibGlycinamide_synth_CS"/>
</dbReference>
<dbReference type="GO" id="GO:0006189">
    <property type="term" value="P:'de novo' IMP biosynthetic process"/>
    <property type="evidence" value="ECO:0007669"/>
    <property type="project" value="UniProtKB-UniRule"/>
</dbReference>
<evidence type="ECO:0000256" key="1">
    <source>
        <dbReference type="ARBA" id="ARBA00001936"/>
    </source>
</evidence>
<evidence type="ECO:0000256" key="13">
    <source>
        <dbReference type="ARBA" id="ARBA00042864"/>
    </source>
</evidence>